<keyword evidence="6" id="KW-0378">Hydrolase</keyword>
<evidence type="ECO:0000256" key="3">
    <source>
        <dbReference type="ARBA" id="ARBA00022214"/>
    </source>
</evidence>
<dbReference type="Gene3D" id="3.10.450.30">
    <property type="entry name" value="Microbial ribonucleases"/>
    <property type="match status" value="1"/>
</dbReference>
<proteinExistence type="inferred from homology"/>
<dbReference type="Proteomes" id="UP001515683">
    <property type="component" value="Unassembled WGS sequence"/>
</dbReference>
<accession>A0ABX0RIX2</accession>
<evidence type="ECO:0000256" key="2">
    <source>
        <dbReference type="ARBA" id="ARBA00009006"/>
    </source>
</evidence>
<comment type="similarity">
    <text evidence="2">Belongs to the ribonuclease N1/T1 family.</text>
</comment>
<keyword evidence="8" id="KW-1185">Reference proteome</keyword>
<protein>
    <recommendedName>
        <fullName evidence="3">Ribonuclease</fullName>
    </recommendedName>
</protein>
<reference evidence="7 8" key="1">
    <citation type="journal article" date="2019" name="bioRxiv">
        <title>Bacteria contribute to plant secondary compound degradation in a generalist herbivore system.</title>
        <authorList>
            <person name="Francoeur C.B."/>
            <person name="Khadempour L."/>
            <person name="Moreira-Soto R.D."/>
            <person name="Gotting K."/>
            <person name="Book A.J."/>
            <person name="Pinto-Tomas A.A."/>
            <person name="Keefover-Ring K."/>
            <person name="Currie C.R."/>
        </authorList>
    </citation>
    <scope>NUCLEOTIDE SEQUENCE [LARGE SCALE GENOMIC DNA]</scope>
    <source>
        <strain evidence="7">Acro-835</strain>
    </source>
</reference>
<evidence type="ECO:0000256" key="6">
    <source>
        <dbReference type="ARBA" id="ARBA00022801"/>
    </source>
</evidence>
<keyword evidence="4" id="KW-0964">Secreted</keyword>
<dbReference type="Pfam" id="PF00545">
    <property type="entry name" value="Ribonuclease"/>
    <property type="match status" value="1"/>
</dbReference>
<dbReference type="InterPro" id="IPR000026">
    <property type="entry name" value="N1-like"/>
</dbReference>
<dbReference type="EMBL" id="VWXF01000009">
    <property type="protein sequence ID" value="NIF23589.1"/>
    <property type="molecule type" value="Genomic_DNA"/>
</dbReference>
<dbReference type="RefSeq" id="WP_167016953.1">
    <property type="nucleotide sequence ID" value="NZ_VWXF01000009.1"/>
</dbReference>
<dbReference type="PRINTS" id="PR00117">
    <property type="entry name" value="BARNASE"/>
</dbReference>
<comment type="subcellular location">
    <subcellularLocation>
        <location evidence="1">Secreted</location>
    </subcellularLocation>
</comment>
<organism evidence="7 8">
    <name type="scientific">Candidatus Pantoea multigeneris</name>
    <dbReference type="NCBI Taxonomy" id="2608357"/>
    <lineage>
        <taxon>Bacteria</taxon>
        <taxon>Pseudomonadati</taxon>
        <taxon>Pseudomonadota</taxon>
        <taxon>Gammaproteobacteria</taxon>
        <taxon>Enterobacterales</taxon>
        <taxon>Erwiniaceae</taxon>
        <taxon>Pantoea</taxon>
    </lineage>
</organism>
<gene>
    <name evidence="7" type="ORF">F3J40_18590</name>
</gene>
<dbReference type="SUPFAM" id="SSF53933">
    <property type="entry name" value="Microbial ribonucleases"/>
    <property type="match status" value="1"/>
</dbReference>
<evidence type="ECO:0000256" key="4">
    <source>
        <dbReference type="ARBA" id="ARBA00022525"/>
    </source>
</evidence>
<name>A0ABX0RIX2_9GAMM</name>
<dbReference type="InterPro" id="IPR016191">
    <property type="entry name" value="Ribonuclease/ribotoxin"/>
</dbReference>
<comment type="caution">
    <text evidence="7">The sequence shown here is derived from an EMBL/GenBank/DDBJ whole genome shotgun (WGS) entry which is preliminary data.</text>
</comment>
<dbReference type="InterPro" id="IPR001887">
    <property type="entry name" value="Barnase"/>
</dbReference>
<evidence type="ECO:0000313" key="8">
    <source>
        <dbReference type="Proteomes" id="UP001515683"/>
    </source>
</evidence>
<evidence type="ECO:0000313" key="7">
    <source>
        <dbReference type="EMBL" id="NIF23589.1"/>
    </source>
</evidence>
<evidence type="ECO:0000256" key="1">
    <source>
        <dbReference type="ARBA" id="ARBA00004613"/>
    </source>
</evidence>
<evidence type="ECO:0000256" key="5">
    <source>
        <dbReference type="ARBA" id="ARBA00022722"/>
    </source>
</evidence>
<sequence>MKNIRWIGLIALLAVCWYGLKPHFSPNAPTSASTGQNITAMTDAQQVARWVHQHHQLPDFYLTKREARQRGWDPARGNLCEALPGHAIGGDHFSNREGRLPEQQGRRWFEADVNYRCGHREADRLLFSSDGLVFLTRDHYRTFTALP</sequence>
<keyword evidence="5" id="KW-0540">Nuclease</keyword>